<dbReference type="EMBL" id="JAWCUA010000003">
    <property type="protein sequence ID" value="MDU0112304.1"/>
    <property type="molecule type" value="Genomic_DNA"/>
</dbReference>
<proteinExistence type="predicted"/>
<comment type="caution">
    <text evidence="1">The sequence shown here is derived from an EMBL/GenBank/DDBJ whole genome shotgun (WGS) entry which is preliminary data.</text>
</comment>
<protein>
    <recommendedName>
        <fullName evidence="3">Lipoprotein</fullName>
    </recommendedName>
</protein>
<reference evidence="1 2" key="1">
    <citation type="submission" date="2023-10" db="EMBL/GenBank/DDBJ databases">
        <title>Psychrosphaera aquimaarina strain SW33 isolated from seawater.</title>
        <authorList>
            <person name="Bayburt H."/>
            <person name="Kim J.M."/>
            <person name="Choi B.J."/>
            <person name="Jeon C.O."/>
        </authorList>
    </citation>
    <scope>NUCLEOTIDE SEQUENCE [LARGE SCALE GENOMIC DNA]</scope>
    <source>
        <strain evidence="1 2">KCTC 52743</strain>
    </source>
</reference>
<name>A0ABU3QYE7_9GAMM</name>
<keyword evidence="2" id="KW-1185">Reference proteome</keyword>
<accession>A0ABU3QYE7</accession>
<dbReference type="RefSeq" id="WP_315946058.1">
    <property type="nucleotide sequence ID" value="NZ_JAWCUA010000003.1"/>
</dbReference>
<evidence type="ECO:0000313" key="2">
    <source>
        <dbReference type="Proteomes" id="UP001257914"/>
    </source>
</evidence>
<gene>
    <name evidence="1" type="ORF">RT723_04680</name>
</gene>
<dbReference type="Proteomes" id="UP001257914">
    <property type="component" value="Unassembled WGS sequence"/>
</dbReference>
<evidence type="ECO:0008006" key="3">
    <source>
        <dbReference type="Google" id="ProtNLM"/>
    </source>
</evidence>
<sequence length="73" mass="8625">MFNYNLQIAMALIVTFVLAACTSKELYSEVQNNRKAHCRTLPPQDIEDCLNNLNDKTYDEYEKLRQELIKNRK</sequence>
<evidence type="ECO:0000313" key="1">
    <source>
        <dbReference type="EMBL" id="MDU0112304.1"/>
    </source>
</evidence>
<organism evidence="1 2">
    <name type="scientific">Psychrosphaera aquimarina</name>
    <dbReference type="NCBI Taxonomy" id="2044854"/>
    <lineage>
        <taxon>Bacteria</taxon>
        <taxon>Pseudomonadati</taxon>
        <taxon>Pseudomonadota</taxon>
        <taxon>Gammaproteobacteria</taxon>
        <taxon>Alteromonadales</taxon>
        <taxon>Pseudoalteromonadaceae</taxon>
        <taxon>Psychrosphaera</taxon>
    </lineage>
</organism>